<feature type="region of interest" description="Disordered" evidence="1">
    <location>
        <begin position="120"/>
        <end position="157"/>
    </location>
</feature>
<accession>A0ABT3KSK8</accession>
<comment type="caution">
    <text evidence="2">The sequence shown here is derived from an EMBL/GenBank/DDBJ whole genome shotgun (WGS) entry which is preliminary data.</text>
</comment>
<dbReference type="EMBL" id="QZCW01000001">
    <property type="protein sequence ID" value="MCW5321250.1"/>
    <property type="molecule type" value="Genomic_DNA"/>
</dbReference>
<gene>
    <name evidence="2" type="ORF">D5039_08785</name>
</gene>
<feature type="compositionally biased region" description="Gly residues" evidence="1">
    <location>
        <begin position="21"/>
        <end position="32"/>
    </location>
</feature>
<sequence length="157" mass="16132">MVKAALLSGPLRHAANPLPDIGGGGGGGGGGYSRHHGGLPAPLSIKPGPSSAFLRGCACSPRKGLRCLFLRPLKRGAPTHGGLPAPLSVKSGPSSAFLRGCARSLRTRLRCLFLRPLNLGAPAHGGPPQHQSPRSSAHHRRMSAGIRTRTPSTTKAP</sequence>
<evidence type="ECO:0000313" key="3">
    <source>
        <dbReference type="Proteomes" id="UP001208935"/>
    </source>
</evidence>
<keyword evidence="3" id="KW-1185">Reference proteome</keyword>
<feature type="region of interest" description="Disordered" evidence="1">
    <location>
        <begin position="17"/>
        <end position="44"/>
    </location>
</feature>
<dbReference type="Proteomes" id="UP001208935">
    <property type="component" value="Unassembled WGS sequence"/>
</dbReference>
<evidence type="ECO:0000313" key="2">
    <source>
        <dbReference type="EMBL" id="MCW5321250.1"/>
    </source>
</evidence>
<reference evidence="3" key="1">
    <citation type="submission" date="2023-07" db="EMBL/GenBank/DDBJ databases">
        <title>Verminephrobacter genomes.</title>
        <authorList>
            <person name="Lund M.B."/>
        </authorList>
    </citation>
    <scope>NUCLEOTIDE SEQUENCE [LARGE SCALE GENOMIC DNA]</scope>
    <source>
        <strain evidence="3">AtM5-05</strain>
    </source>
</reference>
<name>A0ABT3KSK8_9BURK</name>
<proteinExistence type="predicted"/>
<protein>
    <submittedName>
        <fullName evidence="2">Uncharacterized protein</fullName>
    </submittedName>
</protein>
<organism evidence="2 3">
    <name type="scientific">Verminephrobacter aporrectodeae subsp. tuberculatae</name>
    <dbReference type="NCBI Taxonomy" id="1110392"/>
    <lineage>
        <taxon>Bacteria</taxon>
        <taxon>Pseudomonadati</taxon>
        <taxon>Pseudomonadota</taxon>
        <taxon>Betaproteobacteria</taxon>
        <taxon>Burkholderiales</taxon>
        <taxon>Comamonadaceae</taxon>
        <taxon>Verminephrobacter</taxon>
    </lineage>
</organism>
<evidence type="ECO:0000256" key="1">
    <source>
        <dbReference type="SAM" id="MobiDB-lite"/>
    </source>
</evidence>